<dbReference type="InterPro" id="IPR034660">
    <property type="entry name" value="DinB/YfiT-like"/>
</dbReference>
<dbReference type="GO" id="GO:0016853">
    <property type="term" value="F:isomerase activity"/>
    <property type="evidence" value="ECO:0007669"/>
    <property type="project" value="UniProtKB-KW"/>
</dbReference>
<evidence type="ECO:0000313" key="4">
    <source>
        <dbReference type="EMBL" id="UQN14774.1"/>
    </source>
</evidence>
<gene>
    <name evidence="4" type="ORF">M3M28_12130</name>
</gene>
<dbReference type="PANTHER" id="PTHR40758:SF1">
    <property type="entry name" value="CONSERVED PROTEIN"/>
    <property type="match status" value="1"/>
</dbReference>
<organism evidence="4">
    <name type="scientific">Gulosibacter sediminis</name>
    <dbReference type="NCBI Taxonomy" id="1729695"/>
    <lineage>
        <taxon>Bacteria</taxon>
        <taxon>Bacillati</taxon>
        <taxon>Actinomycetota</taxon>
        <taxon>Actinomycetes</taxon>
        <taxon>Micrococcales</taxon>
        <taxon>Microbacteriaceae</taxon>
        <taxon>Gulosibacter</taxon>
    </lineage>
</organism>
<reference evidence="4" key="1">
    <citation type="submission" date="2022-05" db="EMBL/GenBank/DDBJ databases">
        <title>Complete genome sequence of toluene-degrading Gulosibacter sediminis strain ACHW.36C.</title>
        <authorList>
            <person name="Wai A.C."/>
            <person name="Lai G.K."/>
            <person name="Griffin S.D."/>
            <person name="Leung F.C."/>
        </authorList>
    </citation>
    <scope>NUCLEOTIDE SEQUENCE [LARGE SCALE GENOMIC DNA]</scope>
    <source>
        <strain evidence="4">ACHW.36C</strain>
    </source>
</reference>
<dbReference type="Pfam" id="PF07398">
    <property type="entry name" value="MDMPI_C"/>
    <property type="match status" value="1"/>
</dbReference>
<accession>A0ABY4MYE0</accession>
<evidence type="ECO:0000259" key="2">
    <source>
        <dbReference type="Pfam" id="PF07398"/>
    </source>
</evidence>
<protein>
    <submittedName>
        <fullName evidence="4">Maleylpyruvate isomerase N-terminal domain-containing protein</fullName>
    </submittedName>
</protein>
<dbReference type="SUPFAM" id="SSF109854">
    <property type="entry name" value="DinB/YfiT-like putative metalloenzymes"/>
    <property type="match status" value="1"/>
</dbReference>
<keyword evidence="4" id="KW-0413">Isomerase</keyword>
<sequence>MTTTVDRIAEEAERSSSTLAATDPANPVPTCPGWTALGLLAHVTEVHEFWGQLLATGARSDEDAEAVEAAKVPLPKEAGAVEALLHRRRAATAGLLEQLTARDDAEPVWTWFSADQSVGFVRRMQLHEATMHRVDAELTAGKPLSPIEADVAADGVGHVIEVMHAGAFDWIPEWATVEPLATLTLTPTDAGQPVEVEISRWSGTRPRDGEPFSALVARLRRADADASSLPHATASADAVALYLWLWGRGEPVEVTGDAVAVEHVEALVAQGIH</sequence>
<feature type="domain" description="Mycothiol-dependent maleylpyruvate isomerase metal-binding" evidence="3">
    <location>
        <begin position="8"/>
        <end position="136"/>
    </location>
</feature>
<dbReference type="EMBL" id="CP097160">
    <property type="protein sequence ID" value="UQN14774.1"/>
    <property type="molecule type" value="Genomic_DNA"/>
</dbReference>
<dbReference type="InterPro" id="IPR010872">
    <property type="entry name" value="MDMPI_C-term_domain"/>
</dbReference>
<name>A0ABY4MYE0_9MICO</name>
<dbReference type="PANTHER" id="PTHR40758">
    <property type="entry name" value="CONSERVED PROTEIN"/>
    <property type="match status" value="1"/>
</dbReference>
<evidence type="ECO:0000259" key="3">
    <source>
        <dbReference type="Pfam" id="PF11716"/>
    </source>
</evidence>
<dbReference type="Gene3D" id="1.20.120.450">
    <property type="entry name" value="dinb family like domain"/>
    <property type="match status" value="1"/>
</dbReference>
<proteinExistence type="predicted"/>
<feature type="region of interest" description="Disordered" evidence="1">
    <location>
        <begin position="1"/>
        <end position="27"/>
    </location>
</feature>
<evidence type="ECO:0000256" key="1">
    <source>
        <dbReference type="SAM" id="MobiDB-lite"/>
    </source>
</evidence>
<feature type="domain" description="MDMPI C-terminal" evidence="2">
    <location>
        <begin position="150"/>
        <end position="259"/>
    </location>
</feature>
<dbReference type="InterPro" id="IPR024344">
    <property type="entry name" value="MDMPI_metal-binding"/>
</dbReference>
<dbReference type="Pfam" id="PF11716">
    <property type="entry name" value="MDMPI_N"/>
    <property type="match status" value="1"/>
</dbReference>